<protein>
    <submittedName>
        <fullName evidence="1">Uncharacterized protein</fullName>
    </submittedName>
</protein>
<dbReference type="OrthoDB" id="5939762at2759"/>
<evidence type="ECO:0000313" key="1">
    <source>
        <dbReference type="EMBL" id="KRZ51976.1"/>
    </source>
</evidence>
<sequence length="119" mass="13904">MVCGDGDSTMVKLLKLREDLYTSELMLEGRRSYSPLLSRDACCGGVLYWVAGFLHKYIRANAWRVWYDDKLVESGDCVYHSESVLKLWWVNIPLSISGEKRGVRVYSTLIRWWRLSYSE</sequence>
<dbReference type="EMBL" id="JYDW01000208">
    <property type="protein sequence ID" value="KRZ51976.1"/>
    <property type="molecule type" value="Genomic_DNA"/>
</dbReference>
<dbReference type="AlphaFoldDB" id="A0A0V1KXD0"/>
<gene>
    <name evidence="1" type="ORF">T02_2934</name>
</gene>
<evidence type="ECO:0000313" key="2">
    <source>
        <dbReference type="Proteomes" id="UP000054721"/>
    </source>
</evidence>
<accession>A0A0V1KXD0</accession>
<comment type="caution">
    <text evidence="1">The sequence shown here is derived from an EMBL/GenBank/DDBJ whole genome shotgun (WGS) entry which is preliminary data.</text>
</comment>
<proteinExistence type="predicted"/>
<organism evidence="1 2">
    <name type="scientific">Trichinella nativa</name>
    <dbReference type="NCBI Taxonomy" id="6335"/>
    <lineage>
        <taxon>Eukaryota</taxon>
        <taxon>Metazoa</taxon>
        <taxon>Ecdysozoa</taxon>
        <taxon>Nematoda</taxon>
        <taxon>Enoplea</taxon>
        <taxon>Dorylaimia</taxon>
        <taxon>Trichinellida</taxon>
        <taxon>Trichinellidae</taxon>
        <taxon>Trichinella</taxon>
    </lineage>
</organism>
<dbReference type="Proteomes" id="UP000054721">
    <property type="component" value="Unassembled WGS sequence"/>
</dbReference>
<keyword evidence="2" id="KW-1185">Reference proteome</keyword>
<name>A0A0V1KXD0_9BILA</name>
<reference evidence="1 2" key="1">
    <citation type="submission" date="2015-05" db="EMBL/GenBank/DDBJ databases">
        <title>Evolution of Trichinella species and genotypes.</title>
        <authorList>
            <person name="Korhonen P.K."/>
            <person name="Edoardo P."/>
            <person name="Giuseppe L.R."/>
            <person name="Gasser R.B."/>
        </authorList>
    </citation>
    <scope>NUCLEOTIDE SEQUENCE [LARGE SCALE GENOMIC DNA]</scope>
    <source>
        <strain evidence="1">ISS10</strain>
    </source>
</reference>